<proteinExistence type="predicted"/>
<keyword evidence="3" id="KW-1185">Reference proteome</keyword>
<dbReference type="AlphaFoldDB" id="A0A844SIG6"/>
<keyword evidence="1" id="KW-0812">Transmembrane</keyword>
<feature type="transmembrane region" description="Helical" evidence="1">
    <location>
        <begin position="65"/>
        <end position="83"/>
    </location>
</feature>
<reference evidence="2 3" key="1">
    <citation type="submission" date="2019-12" db="EMBL/GenBank/DDBJ databases">
        <title>Draft genome sequences Bradyrhizobium cajani AMBPC1010, Bradyrhizobium pachyrhizi AMBPC1040 and Bradyrhizobium yuanmingense ALSPC3051, three plant growth promoting strains isolated from nodules of Cajanus cajan L. in Dominican Republic.</title>
        <authorList>
            <person name="Flores-Felix J.D."/>
            <person name="Araujo J."/>
            <person name="Diaz-Alcantara C."/>
            <person name="Gonzalez-Andres F."/>
            <person name="Velazquez E."/>
        </authorList>
    </citation>
    <scope>NUCLEOTIDE SEQUENCE [LARGE SCALE GENOMIC DNA]</scope>
    <source>
        <strain evidence="2 3">1040</strain>
    </source>
</reference>
<evidence type="ECO:0000256" key="1">
    <source>
        <dbReference type="SAM" id="Phobius"/>
    </source>
</evidence>
<sequence>MSWILALGYAGFLIWSVGRARERAAEHAATGMLRSPLYWSGAGLIGILVMLTLSERYALTQGGILMWTWLATLGTTLVAIFFVRRTLKWRYPV</sequence>
<evidence type="ECO:0000313" key="3">
    <source>
        <dbReference type="Proteomes" id="UP000436468"/>
    </source>
</evidence>
<protein>
    <submittedName>
        <fullName evidence="2">Uncharacterized protein</fullName>
    </submittedName>
</protein>
<dbReference type="Proteomes" id="UP000436468">
    <property type="component" value="Unassembled WGS sequence"/>
</dbReference>
<dbReference type="EMBL" id="WQNF01000001">
    <property type="protein sequence ID" value="MVT63724.1"/>
    <property type="molecule type" value="Genomic_DNA"/>
</dbReference>
<evidence type="ECO:0000313" key="2">
    <source>
        <dbReference type="EMBL" id="MVT63724.1"/>
    </source>
</evidence>
<comment type="caution">
    <text evidence="2">The sequence shown here is derived from an EMBL/GenBank/DDBJ whole genome shotgun (WGS) entry which is preliminary data.</text>
</comment>
<accession>A0A844SIG6</accession>
<name>A0A844SIG6_9BRAD</name>
<keyword evidence="1" id="KW-0472">Membrane</keyword>
<gene>
    <name evidence="2" type="ORF">GPL21_01165</name>
</gene>
<dbReference type="RefSeq" id="WP_157340538.1">
    <property type="nucleotide sequence ID" value="NZ_WQNF01000001.1"/>
</dbReference>
<keyword evidence="1" id="KW-1133">Transmembrane helix</keyword>
<organism evidence="2 3">
    <name type="scientific">Bradyrhizobium pachyrhizi</name>
    <dbReference type="NCBI Taxonomy" id="280333"/>
    <lineage>
        <taxon>Bacteria</taxon>
        <taxon>Pseudomonadati</taxon>
        <taxon>Pseudomonadota</taxon>
        <taxon>Alphaproteobacteria</taxon>
        <taxon>Hyphomicrobiales</taxon>
        <taxon>Nitrobacteraceae</taxon>
        <taxon>Bradyrhizobium</taxon>
    </lineage>
</organism>
<feature type="transmembrane region" description="Helical" evidence="1">
    <location>
        <begin position="36"/>
        <end position="53"/>
    </location>
</feature>